<dbReference type="SUPFAM" id="SSF52833">
    <property type="entry name" value="Thioredoxin-like"/>
    <property type="match status" value="1"/>
</dbReference>
<dbReference type="CDD" id="cd03202">
    <property type="entry name" value="GST_C_etherase_LigE"/>
    <property type="match status" value="1"/>
</dbReference>
<dbReference type="Proteomes" id="UP000254701">
    <property type="component" value="Unassembled WGS sequence"/>
</dbReference>
<reference evidence="2 3" key="1">
    <citation type="submission" date="2018-06" db="EMBL/GenBank/DDBJ databases">
        <authorList>
            <consortium name="Pathogen Informatics"/>
            <person name="Doyle S."/>
        </authorList>
    </citation>
    <scope>NUCLEOTIDE SEQUENCE [LARGE SCALE GENOMIC DNA]</scope>
    <source>
        <strain evidence="2 3">NCTC10684</strain>
    </source>
</reference>
<name>A0A380WPU9_AMIAI</name>
<evidence type="ECO:0000259" key="1">
    <source>
        <dbReference type="PROSITE" id="PS50404"/>
    </source>
</evidence>
<dbReference type="PANTHER" id="PTHR44051:SF8">
    <property type="entry name" value="GLUTATHIONE S-TRANSFERASE GSTA"/>
    <property type="match status" value="1"/>
</dbReference>
<feature type="domain" description="GST N-terminal" evidence="1">
    <location>
        <begin position="8"/>
        <end position="84"/>
    </location>
</feature>
<dbReference type="PANTHER" id="PTHR44051">
    <property type="entry name" value="GLUTATHIONE S-TRANSFERASE-RELATED"/>
    <property type="match status" value="1"/>
</dbReference>
<dbReference type="AlphaFoldDB" id="A0A380WPU9"/>
<dbReference type="Gene3D" id="3.40.30.10">
    <property type="entry name" value="Glutaredoxin"/>
    <property type="match status" value="1"/>
</dbReference>
<dbReference type="Pfam" id="PF22041">
    <property type="entry name" value="GST_C_7"/>
    <property type="match status" value="1"/>
</dbReference>
<gene>
    <name evidence="2" type="primary">ligE</name>
    <name evidence="2" type="ORF">NCTC10684_04131</name>
</gene>
<sequence length="230" mass="24922">MTILLYDLVGSDMARPFSPHCWKVAMALEHKGLEYRTVPTRFLDVAAVEGGISKTVPVIRDGDHVVADSFAIALYLEHAYPDRPSLFAGAGGEAHARFVERWSQLTIHPYIGAAALTALHAMQDGANAAYFRGSREQRFGKTLEEVTAGRDAGLASFRASLEPLRSMLAYQPFVGGDGPLFADYIVFGALQWARIAMPYRLLDDADPIAAWFGRCLALHGGLAARVAAAA</sequence>
<dbReference type="CDD" id="cd03038">
    <property type="entry name" value="GST_N_etherase_LigE"/>
    <property type="match status" value="1"/>
</dbReference>
<dbReference type="InterPro" id="IPR004045">
    <property type="entry name" value="Glutathione_S-Trfase_N"/>
</dbReference>
<dbReference type="RefSeq" id="WP_115732821.1">
    <property type="nucleotide sequence ID" value="NZ_BAAAVY010000037.1"/>
</dbReference>
<dbReference type="PROSITE" id="PS50404">
    <property type="entry name" value="GST_NTER"/>
    <property type="match status" value="1"/>
</dbReference>
<dbReference type="InterPro" id="IPR036282">
    <property type="entry name" value="Glutathione-S-Trfase_C_sf"/>
</dbReference>
<dbReference type="Gene3D" id="1.20.1050.10">
    <property type="match status" value="1"/>
</dbReference>
<protein>
    <submittedName>
        <fullName evidence="2">Beta-aryl ether cleaving enzyme</fullName>
    </submittedName>
</protein>
<organism evidence="2 3">
    <name type="scientific">Aminobacter aminovorans</name>
    <name type="common">Chelatobacter heintzii</name>
    <dbReference type="NCBI Taxonomy" id="83263"/>
    <lineage>
        <taxon>Bacteria</taxon>
        <taxon>Pseudomonadati</taxon>
        <taxon>Pseudomonadota</taxon>
        <taxon>Alphaproteobacteria</taxon>
        <taxon>Hyphomicrobiales</taxon>
        <taxon>Phyllobacteriaceae</taxon>
        <taxon>Aminobacter</taxon>
    </lineage>
</organism>
<evidence type="ECO:0000313" key="2">
    <source>
        <dbReference type="EMBL" id="SUU90871.1"/>
    </source>
</evidence>
<dbReference type="SFLD" id="SFLDS00019">
    <property type="entry name" value="Glutathione_Transferase_(cytos"/>
    <property type="match status" value="1"/>
</dbReference>
<dbReference type="OrthoDB" id="508035at2"/>
<dbReference type="InterPro" id="IPR036249">
    <property type="entry name" value="Thioredoxin-like_sf"/>
</dbReference>
<proteinExistence type="predicted"/>
<dbReference type="SUPFAM" id="SSF47616">
    <property type="entry name" value="GST C-terminal domain-like"/>
    <property type="match status" value="1"/>
</dbReference>
<dbReference type="EMBL" id="UFSM01000001">
    <property type="protein sequence ID" value="SUU90871.1"/>
    <property type="molecule type" value="Genomic_DNA"/>
</dbReference>
<dbReference type="InterPro" id="IPR040079">
    <property type="entry name" value="Glutathione_S-Trfase"/>
</dbReference>
<dbReference type="Pfam" id="PF13417">
    <property type="entry name" value="GST_N_3"/>
    <property type="match status" value="1"/>
</dbReference>
<dbReference type="InterPro" id="IPR054416">
    <property type="entry name" value="GST_UstS-like_C"/>
</dbReference>
<accession>A0A380WPU9</accession>
<evidence type="ECO:0000313" key="3">
    <source>
        <dbReference type="Proteomes" id="UP000254701"/>
    </source>
</evidence>